<evidence type="ECO:0000313" key="6">
    <source>
        <dbReference type="WBParaSite" id="BXY_0598500.1"/>
    </source>
</evidence>
<evidence type="ECO:0000313" key="3">
    <source>
        <dbReference type="EMBL" id="CAG9106951.1"/>
    </source>
</evidence>
<feature type="compositionally biased region" description="Basic residues" evidence="1">
    <location>
        <begin position="40"/>
        <end position="49"/>
    </location>
</feature>
<evidence type="ECO:0000313" key="2">
    <source>
        <dbReference type="EMBL" id="CAD5220665.1"/>
    </source>
</evidence>
<dbReference type="EMBL" id="CAJFDI010000003">
    <property type="protein sequence ID" value="CAD5220665.1"/>
    <property type="molecule type" value="Genomic_DNA"/>
</dbReference>
<protein>
    <submittedName>
        <fullName evidence="2">(pine wood nematode) hypothetical protein</fullName>
    </submittedName>
</protein>
<name>A0A1I7RZ17_BURXY</name>
<proteinExistence type="predicted"/>
<sequence>MVLFWNRVSGSHKSDKAQHKSPGLRSGPAEGNTTSGRKTAEKHRPRSRRLVAEKRDKHPPRPFAFLRLAPLPTDRPANRPERRTMGDGEGKRARFEWERGSCRGWLAGLFPPSSRPRFPSSNPLRRSERNGAQMTPPSAARPWPLAFRSVAPRVPVRVQKEPSHFLSLEGEESTSPSPKKHTPPEETNKKDKKKHSIPAFHRVREQP</sequence>
<dbReference type="AlphaFoldDB" id="A0A1I7RZ17"/>
<organism evidence="4 6">
    <name type="scientific">Bursaphelenchus xylophilus</name>
    <name type="common">Pinewood nematode worm</name>
    <name type="synonym">Aphelenchoides xylophilus</name>
    <dbReference type="NCBI Taxonomy" id="6326"/>
    <lineage>
        <taxon>Eukaryota</taxon>
        <taxon>Metazoa</taxon>
        <taxon>Ecdysozoa</taxon>
        <taxon>Nematoda</taxon>
        <taxon>Chromadorea</taxon>
        <taxon>Rhabditida</taxon>
        <taxon>Tylenchina</taxon>
        <taxon>Tylenchomorpha</taxon>
        <taxon>Aphelenchoidea</taxon>
        <taxon>Aphelenchoididae</taxon>
        <taxon>Bursaphelenchus</taxon>
    </lineage>
</organism>
<dbReference type="Proteomes" id="UP000095284">
    <property type="component" value="Unplaced"/>
</dbReference>
<keyword evidence="5" id="KW-1185">Reference proteome</keyword>
<feature type="region of interest" description="Disordered" evidence="1">
    <location>
        <begin position="106"/>
        <end position="207"/>
    </location>
</feature>
<dbReference type="WBParaSite" id="BXY_0598500.1">
    <property type="protein sequence ID" value="BXY_0598500.1"/>
    <property type="gene ID" value="BXY_0598500"/>
</dbReference>
<gene>
    <name evidence="2" type="ORF">BXYJ_LOCUS6292</name>
</gene>
<feature type="region of interest" description="Disordered" evidence="1">
    <location>
        <begin position="1"/>
        <end position="93"/>
    </location>
</feature>
<evidence type="ECO:0000256" key="1">
    <source>
        <dbReference type="SAM" id="MobiDB-lite"/>
    </source>
</evidence>
<reference evidence="6" key="1">
    <citation type="submission" date="2016-11" db="UniProtKB">
        <authorList>
            <consortium name="WormBaseParasite"/>
        </authorList>
    </citation>
    <scope>IDENTIFICATION</scope>
</reference>
<feature type="compositionally biased region" description="Basic and acidic residues" evidence="1">
    <location>
        <begin position="76"/>
        <end position="93"/>
    </location>
</feature>
<reference evidence="3" key="2">
    <citation type="submission" date="2020-08" db="EMBL/GenBank/DDBJ databases">
        <authorList>
            <person name="Kikuchi T."/>
        </authorList>
    </citation>
    <scope>NUCLEOTIDE SEQUENCE</scope>
    <source>
        <strain evidence="2">Ka4C1</strain>
    </source>
</reference>
<feature type="compositionally biased region" description="Low complexity" evidence="1">
    <location>
        <begin position="109"/>
        <end position="124"/>
    </location>
</feature>
<dbReference type="EMBL" id="CAJFCV020000003">
    <property type="protein sequence ID" value="CAG9106951.1"/>
    <property type="molecule type" value="Genomic_DNA"/>
</dbReference>
<accession>A0A1I7RZ17</accession>
<evidence type="ECO:0000313" key="5">
    <source>
        <dbReference type="Proteomes" id="UP000659654"/>
    </source>
</evidence>
<evidence type="ECO:0000313" key="4">
    <source>
        <dbReference type="Proteomes" id="UP000095284"/>
    </source>
</evidence>
<dbReference type="Proteomes" id="UP000582659">
    <property type="component" value="Unassembled WGS sequence"/>
</dbReference>
<dbReference type="Proteomes" id="UP000659654">
    <property type="component" value="Unassembled WGS sequence"/>
</dbReference>